<keyword evidence="5" id="KW-1185">Reference proteome</keyword>
<reference evidence="4 5" key="1">
    <citation type="submission" date="2018-11" db="EMBL/GenBank/DDBJ databases">
        <authorList>
            <person name="Na S.W."/>
            <person name="Baik M."/>
        </authorList>
    </citation>
    <scope>NUCLEOTIDE SEQUENCE [LARGE SCALE GENOMIC DNA]</scope>
    <source>
        <strain evidence="4 5">E39</strain>
    </source>
</reference>
<dbReference type="InterPro" id="IPR040234">
    <property type="entry name" value="QC/QCL"/>
</dbReference>
<accession>A0A5P8E6Z1</accession>
<dbReference type="InterPro" id="IPR007484">
    <property type="entry name" value="Peptidase_M28"/>
</dbReference>
<keyword evidence="1" id="KW-0808">Transferase</keyword>
<dbReference type="Pfam" id="PF04389">
    <property type="entry name" value="Peptidase_M28"/>
    <property type="match status" value="1"/>
</dbReference>
<dbReference type="PROSITE" id="PS51257">
    <property type="entry name" value="PROKAR_LIPOPROTEIN"/>
    <property type="match status" value="1"/>
</dbReference>
<dbReference type="GO" id="GO:0016603">
    <property type="term" value="F:glutaminyl-peptide cyclotransferase activity"/>
    <property type="evidence" value="ECO:0007669"/>
    <property type="project" value="TreeGrafter"/>
</dbReference>
<evidence type="ECO:0000256" key="1">
    <source>
        <dbReference type="ARBA" id="ARBA00022679"/>
    </source>
</evidence>
<dbReference type="PANTHER" id="PTHR12283">
    <property type="entry name" value="GLUTAMINYL-PEPTIDE CYCLOTRANSFERASE"/>
    <property type="match status" value="1"/>
</dbReference>
<dbReference type="PANTHER" id="PTHR12283:SF6">
    <property type="entry name" value="GLUTAMINYL-PEPTIDE CYCLOTRANSFERASE-RELATED"/>
    <property type="match status" value="1"/>
</dbReference>
<keyword evidence="2" id="KW-0012">Acyltransferase</keyword>
<proteinExistence type="predicted"/>
<evidence type="ECO:0000256" key="2">
    <source>
        <dbReference type="ARBA" id="ARBA00023315"/>
    </source>
</evidence>
<evidence type="ECO:0000259" key="3">
    <source>
        <dbReference type="Pfam" id="PF04389"/>
    </source>
</evidence>
<evidence type="ECO:0000313" key="4">
    <source>
        <dbReference type="EMBL" id="QFQ12751.1"/>
    </source>
</evidence>
<dbReference type="AlphaFoldDB" id="A0A5P8E6Z1"/>
<sequence length="324" mass="35854">MKTINKTLIIMLSLLSLIGCKKPKTDVPIGEDAKKCEVQFDADSAFRHIKAQCDFGARTPGSAAHKQCGDYIVKSFQALGLNVIEQKAPITMWDKKQFECRNIIAQYKPEAKERIIICTHWDSRPWADDDPDESKHNEPVMAANDGASGVGVMLEVAAKLKEVNPKVGIDFICFDLEDYGNHDSSDESSWCKGSAYWAAHPHVEGYQALHGILLDMVGGNGVVFRQEIFSTQYAPQVLYQVWDAARVAGYENYFPSEQGGMITDDHIPMNQAGIPTIDIISSNRSGNGFCDTWHTTRDTPENISTATLKAVGQTLLQVLSQEPL</sequence>
<dbReference type="EMBL" id="CP033459">
    <property type="protein sequence ID" value="QFQ12751.1"/>
    <property type="molecule type" value="Genomic_DNA"/>
</dbReference>
<dbReference type="GO" id="GO:0008270">
    <property type="term" value="F:zinc ion binding"/>
    <property type="evidence" value="ECO:0007669"/>
    <property type="project" value="TreeGrafter"/>
</dbReference>
<feature type="domain" description="Peptidase M28" evidence="3">
    <location>
        <begin position="102"/>
        <end position="318"/>
    </location>
</feature>
<dbReference type="Gene3D" id="3.40.630.10">
    <property type="entry name" value="Zn peptidases"/>
    <property type="match status" value="1"/>
</dbReference>
<protein>
    <submittedName>
        <fullName evidence="4">M28 family peptidase</fullName>
    </submittedName>
</protein>
<gene>
    <name evidence="4" type="ORF">C7Y71_006805</name>
</gene>
<dbReference type="Proteomes" id="UP000249375">
    <property type="component" value="Chromosome"/>
</dbReference>
<dbReference type="SUPFAM" id="SSF53187">
    <property type="entry name" value="Zn-dependent exopeptidases"/>
    <property type="match status" value="1"/>
</dbReference>
<dbReference type="KEGG" id="alq:C7Y71_006805"/>
<organism evidence="4 5">
    <name type="scientific">Pseudoprevotella muciniphila</name>
    <dbReference type="NCBI Taxonomy" id="2133944"/>
    <lineage>
        <taxon>Bacteria</taxon>
        <taxon>Pseudomonadati</taxon>
        <taxon>Bacteroidota</taxon>
        <taxon>Bacteroidia</taxon>
        <taxon>Bacteroidales</taxon>
        <taxon>Prevotellaceae</taxon>
        <taxon>Pseudoprevotella</taxon>
    </lineage>
</organism>
<dbReference type="OrthoDB" id="9773494at2"/>
<evidence type="ECO:0000313" key="5">
    <source>
        <dbReference type="Proteomes" id="UP000249375"/>
    </source>
</evidence>
<dbReference type="RefSeq" id="WP_111898359.1">
    <property type="nucleotide sequence ID" value="NZ_CP033459.1"/>
</dbReference>
<name>A0A5P8E6Z1_9BACT</name>